<dbReference type="Gene3D" id="2.120.10.30">
    <property type="entry name" value="TolB, C-terminal domain"/>
    <property type="match status" value="1"/>
</dbReference>
<dbReference type="SUPFAM" id="SSF50952">
    <property type="entry name" value="Soluble quinoprotein glucose dehydrogenase"/>
    <property type="match status" value="1"/>
</dbReference>
<sequence length="378" mass="40222">MRHLALTALPLALIACSAGDAVGQNSAASAAKPFRTSVIADFDAPWAMTFLPDGRMLVTEKAGEMILFDPKNGTKIPVAGIPPVDSAGQGALMDVVPAPDFARSGTLYFSFSEAGQGGKGVALATGVFNQASDGTTKLDGVKVIFRASQYVDGNGHYSGRIAFSPDGKYLFFTNGERQKFDPAQDPKSTLGKVLRLNLDGTPAAGNPLAAKGFHPAVWSYGHRNLLGIAFDKDGRLWEQEMGPKGGDEVNLIKPGLNYGYPLASNGSHYDGRDIPDHRAGDGFEAPKVWWNPVISPAGLVYYSGDLFPQWKDSLFIGGLSSQALVRVKLDGENAAKADQWDMGARIREVEQGPDGALWLLEDGKDGSQGRLLKLTPAA</sequence>
<dbReference type="RefSeq" id="WP_099185880.1">
    <property type="nucleotide sequence ID" value="NZ_BEWI01000031.1"/>
</dbReference>
<evidence type="ECO:0000313" key="4">
    <source>
        <dbReference type="Proteomes" id="UP000221538"/>
    </source>
</evidence>
<feature type="chain" id="PRO_5012697033" evidence="1">
    <location>
        <begin position="21"/>
        <end position="378"/>
    </location>
</feature>
<dbReference type="InterPro" id="IPR011041">
    <property type="entry name" value="Quinoprot_gluc/sorb_DH_b-prop"/>
</dbReference>
<feature type="domain" description="Glucose/Sorbosone dehydrogenase" evidence="2">
    <location>
        <begin position="42"/>
        <end position="367"/>
    </location>
</feature>
<dbReference type="InterPro" id="IPR011042">
    <property type="entry name" value="6-blade_b-propeller_TolB-like"/>
</dbReference>
<proteinExistence type="predicted"/>
<evidence type="ECO:0000256" key="1">
    <source>
        <dbReference type="SAM" id="SignalP"/>
    </source>
</evidence>
<name>A0A292ZAQ5_SPHSA</name>
<dbReference type="Proteomes" id="UP000221538">
    <property type="component" value="Unassembled WGS sequence"/>
</dbReference>
<dbReference type="PROSITE" id="PS51257">
    <property type="entry name" value="PROKAR_LIPOPROTEIN"/>
    <property type="match status" value="1"/>
</dbReference>
<dbReference type="PANTHER" id="PTHR19328">
    <property type="entry name" value="HEDGEHOG-INTERACTING PROTEIN"/>
    <property type="match status" value="1"/>
</dbReference>
<evidence type="ECO:0000313" key="3">
    <source>
        <dbReference type="EMBL" id="GAY21812.1"/>
    </source>
</evidence>
<keyword evidence="1" id="KW-0732">Signal</keyword>
<dbReference type="Pfam" id="PF07995">
    <property type="entry name" value="GSDH"/>
    <property type="match status" value="1"/>
</dbReference>
<dbReference type="EMBL" id="BEWI01000031">
    <property type="protein sequence ID" value="GAY21812.1"/>
    <property type="molecule type" value="Genomic_DNA"/>
</dbReference>
<comment type="caution">
    <text evidence="3">The sequence shown here is derived from an EMBL/GenBank/DDBJ whole genome shotgun (WGS) entry which is preliminary data.</text>
</comment>
<accession>A0A292ZAQ5</accession>
<reference evidence="3 4" key="1">
    <citation type="journal article" date="2013" name="Biodegradation">
        <title>Occurrence of 4-tert-butylphenol (4-t-BP) biodegradation in an aquatic sample caused by the presence of Spirodela polyrrhiza and isolation of a 4-t-BP-utilizing bacterium.</title>
        <authorList>
            <person name="Ogata Y."/>
            <person name="Toyama T."/>
            <person name="Yu N."/>
            <person name="Wang X."/>
            <person name="Sei K."/>
            <person name="Ike M."/>
        </authorList>
    </citation>
    <scope>NUCLEOTIDE SEQUENCE [LARGE SCALE GENOMIC DNA]</scope>
    <source>
        <strain evidence="3 4">OMI</strain>
    </source>
</reference>
<reference evidence="3 4" key="2">
    <citation type="journal article" date="2013" name="Environ. Sci. Technol.">
        <title>The 4-tert-butylphenol-utilizing bacterium Sphingobium fuliginis OMI can degrade bisphenols via phenolic ring hydroxylation and meta-cleavage pathway.</title>
        <authorList>
            <person name="Ogata Y."/>
            <person name="Goda S."/>
            <person name="Toyama T."/>
            <person name="Sei K."/>
            <person name="Ike M."/>
        </authorList>
    </citation>
    <scope>NUCLEOTIDE SEQUENCE [LARGE SCALE GENOMIC DNA]</scope>
    <source>
        <strain evidence="3 4">OMI</strain>
    </source>
</reference>
<feature type="signal peptide" evidence="1">
    <location>
        <begin position="1"/>
        <end position="20"/>
    </location>
</feature>
<gene>
    <name evidence="3" type="ORF">SFOMI_2365</name>
</gene>
<organism evidence="3 4">
    <name type="scientific">Sphingobium fuliginis (strain ATCC 27551)</name>
    <dbReference type="NCBI Taxonomy" id="336203"/>
    <lineage>
        <taxon>Bacteria</taxon>
        <taxon>Pseudomonadati</taxon>
        <taxon>Pseudomonadota</taxon>
        <taxon>Alphaproteobacteria</taxon>
        <taxon>Sphingomonadales</taxon>
        <taxon>Sphingomonadaceae</taxon>
        <taxon>Sphingobium</taxon>
    </lineage>
</organism>
<evidence type="ECO:0000259" key="2">
    <source>
        <dbReference type="Pfam" id="PF07995"/>
    </source>
</evidence>
<protein>
    <submittedName>
        <fullName evidence="3">PQQ-dependent oxidoreductase, gdhB family</fullName>
    </submittedName>
</protein>
<dbReference type="PANTHER" id="PTHR19328:SF75">
    <property type="entry name" value="ALDOSE SUGAR DEHYDROGENASE YLII"/>
    <property type="match status" value="1"/>
</dbReference>
<dbReference type="AlphaFoldDB" id="A0A292ZAQ5"/>
<dbReference type="InterPro" id="IPR012938">
    <property type="entry name" value="Glc/Sorbosone_DH"/>
</dbReference>